<keyword evidence="5" id="KW-1185">Reference proteome</keyword>
<dbReference type="Pfam" id="PF00535">
    <property type="entry name" value="Glycos_transf_2"/>
    <property type="match status" value="1"/>
</dbReference>
<dbReference type="PANTHER" id="PTHR22916:SF51">
    <property type="entry name" value="GLYCOSYLTRANSFERASE EPSH-RELATED"/>
    <property type="match status" value="1"/>
</dbReference>
<dbReference type="InterPro" id="IPR001173">
    <property type="entry name" value="Glyco_trans_2-like"/>
</dbReference>
<protein>
    <submittedName>
        <fullName evidence="4">Capsular polysaccharide biosynthesis protein CpsI</fullName>
    </submittedName>
</protein>
<evidence type="ECO:0000259" key="3">
    <source>
        <dbReference type="Pfam" id="PF00535"/>
    </source>
</evidence>
<dbReference type="GO" id="GO:0016758">
    <property type="term" value="F:hexosyltransferase activity"/>
    <property type="evidence" value="ECO:0007669"/>
    <property type="project" value="UniProtKB-ARBA"/>
</dbReference>
<dbReference type="EMBL" id="NITZ01000021">
    <property type="protein sequence ID" value="PHM47194.1"/>
    <property type="molecule type" value="Genomic_DNA"/>
</dbReference>
<dbReference type="CDD" id="cd00761">
    <property type="entry name" value="Glyco_tranf_GTA_type"/>
    <property type="match status" value="1"/>
</dbReference>
<dbReference type="SUPFAM" id="SSF53448">
    <property type="entry name" value="Nucleotide-diphospho-sugar transferases"/>
    <property type="match status" value="1"/>
</dbReference>
<accession>A0A2D0JLL5</accession>
<dbReference type="PANTHER" id="PTHR22916">
    <property type="entry name" value="GLYCOSYLTRANSFERASE"/>
    <property type="match status" value="1"/>
</dbReference>
<dbReference type="Proteomes" id="UP000221980">
    <property type="component" value="Unassembled WGS sequence"/>
</dbReference>
<evidence type="ECO:0000256" key="2">
    <source>
        <dbReference type="ARBA" id="ARBA00022679"/>
    </source>
</evidence>
<sequence length="324" mass="38040">MKNSLVSIIIPAFNVERLITKTINSVLNQTYNNIQIVIINDGSNDNTLKIIEKLANKYKNIVFFSQENKGISSARNLGLRKATGDYISFLDSDDVIEPNFVECMLSKSREDDCNIVFCLNKTIDKFNNVILSKNYTDINEVALNYINFDYFDICCLFIKRNFILDNNIYFNENLIVGEDVLFILMCICKTNLSCVPKHLYNYIYRDSSIMNKKWFVKDYINEIQAWEVIYHSMDMDYHKNNRKILMQKIGSKTLSLKISYMWKLLASNKNGELLDFISKLHYSNEDILLLKRKSLLKLNILKSKNKLLLFLSRVFFTKRKDFIE</sequence>
<reference evidence="4 5" key="1">
    <citation type="journal article" date="2017" name="Nat. Microbiol.">
        <title>Natural product diversity associated with the nematode symbionts Photorhabdus and Xenorhabdus.</title>
        <authorList>
            <person name="Tobias N.J."/>
            <person name="Wolff H."/>
            <person name="Djahanschiri B."/>
            <person name="Grundmann F."/>
            <person name="Kronenwerth M."/>
            <person name="Shi Y.M."/>
            <person name="Simonyi S."/>
            <person name="Grun P."/>
            <person name="Shapiro-Ilan D."/>
            <person name="Pidot S.J."/>
            <person name="Stinear T.P."/>
            <person name="Ebersberger I."/>
            <person name="Bode H.B."/>
        </authorList>
    </citation>
    <scope>NUCLEOTIDE SEQUENCE [LARGE SCALE GENOMIC DNA]</scope>
    <source>
        <strain evidence="4 5">DSM 17902</strain>
    </source>
</reference>
<dbReference type="AlphaFoldDB" id="A0A2D0JLL5"/>
<name>A0A2D0JLL5_9GAMM</name>
<feature type="domain" description="Glycosyltransferase 2-like" evidence="3">
    <location>
        <begin position="7"/>
        <end position="157"/>
    </location>
</feature>
<keyword evidence="2" id="KW-0808">Transferase</keyword>
<dbReference type="InterPro" id="IPR029044">
    <property type="entry name" value="Nucleotide-diphossugar_trans"/>
</dbReference>
<proteinExistence type="predicted"/>
<keyword evidence="1" id="KW-0328">Glycosyltransferase</keyword>
<organism evidence="4 5">
    <name type="scientific">Xenorhabdus miraniensis</name>
    <dbReference type="NCBI Taxonomy" id="351674"/>
    <lineage>
        <taxon>Bacteria</taxon>
        <taxon>Pseudomonadati</taxon>
        <taxon>Pseudomonadota</taxon>
        <taxon>Gammaproteobacteria</taxon>
        <taxon>Enterobacterales</taxon>
        <taxon>Morganellaceae</taxon>
        <taxon>Xenorhabdus</taxon>
    </lineage>
</organism>
<gene>
    <name evidence="4" type="ORF">Xmir_03407</name>
</gene>
<evidence type="ECO:0000256" key="1">
    <source>
        <dbReference type="ARBA" id="ARBA00022676"/>
    </source>
</evidence>
<dbReference type="Gene3D" id="3.90.550.10">
    <property type="entry name" value="Spore Coat Polysaccharide Biosynthesis Protein SpsA, Chain A"/>
    <property type="match status" value="1"/>
</dbReference>
<dbReference type="OrthoDB" id="6813549at2"/>
<evidence type="ECO:0000313" key="5">
    <source>
        <dbReference type="Proteomes" id="UP000221980"/>
    </source>
</evidence>
<dbReference type="RefSeq" id="WP_099115330.1">
    <property type="nucleotide sequence ID" value="NZ_CAWNQI010000053.1"/>
</dbReference>
<evidence type="ECO:0000313" key="4">
    <source>
        <dbReference type="EMBL" id="PHM47194.1"/>
    </source>
</evidence>
<comment type="caution">
    <text evidence="4">The sequence shown here is derived from an EMBL/GenBank/DDBJ whole genome shotgun (WGS) entry which is preliminary data.</text>
</comment>